<dbReference type="Pfam" id="PF10677">
    <property type="entry name" value="DUF2490"/>
    <property type="match status" value="1"/>
</dbReference>
<proteinExistence type="predicted"/>
<gene>
    <name evidence="1" type="ORF">SAMN04488029_0287</name>
</gene>
<sequence>MKQIIGGIILLFSVVDVCGQEVEGELGGWFLILNHYSINEKWRVGNELHVRRNYGIKEQEQFLIRPYIDYKLNENAILTAGYTYLKTSQVAQTQLPIAVPENNVWEQLTLNQTYGKLMISHRYRMEHRFIGMPEEDAQGDYVIDGHKFANRFRYRLTVKRDLGDIWFAHLFNEVWIHQDGLKPSSFDRNWLYAGVGYRVAKTGNVQLGYMHQWVKSGSENYMKRPTLQLTLQYDF</sequence>
<evidence type="ECO:0000313" key="1">
    <source>
        <dbReference type="EMBL" id="SMD31949.1"/>
    </source>
</evidence>
<dbReference type="OrthoDB" id="1118734at2"/>
<dbReference type="AlphaFoldDB" id="A0A1W2G5J5"/>
<dbReference type="EMBL" id="FWYF01000001">
    <property type="protein sequence ID" value="SMD31949.1"/>
    <property type="molecule type" value="Genomic_DNA"/>
</dbReference>
<name>A0A1W2G5J5_REIFA</name>
<accession>A0A1W2G5J5</accession>
<evidence type="ECO:0008006" key="3">
    <source>
        <dbReference type="Google" id="ProtNLM"/>
    </source>
</evidence>
<dbReference type="Proteomes" id="UP000192472">
    <property type="component" value="Unassembled WGS sequence"/>
</dbReference>
<organism evidence="1 2">
    <name type="scientific">Reichenbachiella faecimaris</name>
    <dbReference type="NCBI Taxonomy" id="692418"/>
    <lineage>
        <taxon>Bacteria</taxon>
        <taxon>Pseudomonadati</taxon>
        <taxon>Bacteroidota</taxon>
        <taxon>Cytophagia</taxon>
        <taxon>Cytophagales</taxon>
        <taxon>Reichenbachiellaceae</taxon>
        <taxon>Reichenbachiella</taxon>
    </lineage>
</organism>
<reference evidence="1 2" key="1">
    <citation type="submission" date="2017-04" db="EMBL/GenBank/DDBJ databases">
        <authorList>
            <person name="Afonso C.L."/>
            <person name="Miller P.J."/>
            <person name="Scott M.A."/>
            <person name="Spackman E."/>
            <person name="Goraichik I."/>
            <person name="Dimitrov K.M."/>
            <person name="Suarez D.L."/>
            <person name="Swayne D.E."/>
        </authorList>
    </citation>
    <scope>NUCLEOTIDE SEQUENCE [LARGE SCALE GENOMIC DNA]</scope>
    <source>
        <strain evidence="1 2">DSM 26133</strain>
    </source>
</reference>
<dbReference type="RefSeq" id="WP_084370637.1">
    <property type="nucleotide sequence ID" value="NZ_FWYF01000001.1"/>
</dbReference>
<dbReference type="InterPro" id="IPR019619">
    <property type="entry name" value="DUF2490"/>
</dbReference>
<evidence type="ECO:0000313" key="2">
    <source>
        <dbReference type="Proteomes" id="UP000192472"/>
    </source>
</evidence>
<protein>
    <recommendedName>
        <fullName evidence="3">DUF2490 domain-containing protein</fullName>
    </recommendedName>
</protein>
<dbReference type="STRING" id="692418.SAMN04488029_0287"/>
<keyword evidence="2" id="KW-1185">Reference proteome</keyword>